<accession>A0A1Z5KCG8</accession>
<evidence type="ECO:0000313" key="3">
    <source>
        <dbReference type="EMBL" id="GAX23845.1"/>
    </source>
</evidence>
<dbReference type="Pfam" id="PF08853">
    <property type="entry name" value="DUF1823"/>
    <property type="match status" value="1"/>
</dbReference>
<proteinExistence type="predicted"/>
<dbReference type="Gene3D" id="1.10.418.90">
    <property type="entry name" value="Protein of unknown function DUF1823"/>
    <property type="match status" value="1"/>
</dbReference>
<feature type="signal peptide" evidence="2">
    <location>
        <begin position="1"/>
        <end position="20"/>
    </location>
</feature>
<feature type="chain" id="PRO_5011966989" evidence="2">
    <location>
        <begin position="21"/>
        <end position="257"/>
    </location>
</feature>
<name>A0A1Z5KCG8_FISSO</name>
<dbReference type="AlphaFoldDB" id="A0A1Z5KCG8"/>
<evidence type="ECO:0000256" key="2">
    <source>
        <dbReference type="SAM" id="SignalP"/>
    </source>
</evidence>
<evidence type="ECO:0000313" key="4">
    <source>
        <dbReference type="Proteomes" id="UP000198406"/>
    </source>
</evidence>
<evidence type="ECO:0000256" key="1">
    <source>
        <dbReference type="SAM" id="MobiDB-lite"/>
    </source>
</evidence>
<organism evidence="3 4">
    <name type="scientific">Fistulifera solaris</name>
    <name type="common">Oleaginous diatom</name>
    <dbReference type="NCBI Taxonomy" id="1519565"/>
    <lineage>
        <taxon>Eukaryota</taxon>
        <taxon>Sar</taxon>
        <taxon>Stramenopiles</taxon>
        <taxon>Ochrophyta</taxon>
        <taxon>Bacillariophyta</taxon>
        <taxon>Bacillariophyceae</taxon>
        <taxon>Bacillariophycidae</taxon>
        <taxon>Naviculales</taxon>
        <taxon>Naviculaceae</taxon>
        <taxon>Fistulifera</taxon>
    </lineage>
</organism>
<reference evidence="3 4" key="1">
    <citation type="journal article" date="2015" name="Plant Cell">
        <title>Oil accumulation by the oleaginous diatom Fistulifera solaris as revealed by the genome and transcriptome.</title>
        <authorList>
            <person name="Tanaka T."/>
            <person name="Maeda Y."/>
            <person name="Veluchamy A."/>
            <person name="Tanaka M."/>
            <person name="Abida H."/>
            <person name="Marechal E."/>
            <person name="Bowler C."/>
            <person name="Muto M."/>
            <person name="Sunaga Y."/>
            <person name="Tanaka M."/>
            <person name="Yoshino T."/>
            <person name="Taniguchi T."/>
            <person name="Fukuda Y."/>
            <person name="Nemoto M."/>
            <person name="Matsumoto M."/>
            <person name="Wong P.S."/>
            <person name="Aburatani S."/>
            <person name="Fujibuchi W."/>
        </authorList>
    </citation>
    <scope>NUCLEOTIDE SEQUENCE [LARGE SCALE GENOMIC DNA]</scope>
    <source>
        <strain evidence="3 4">JPCC DA0580</strain>
    </source>
</reference>
<feature type="compositionally biased region" description="Basic and acidic residues" evidence="1">
    <location>
        <begin position="235"/>
        <end position="244"/>
    </location>
</feature>
<keyword evidence="2" id="KW-0732">Signal</keyword>
<protein>
    <submittedName>
        <fullName evidence="3">Uncharacterized protein</fullName>
    </submittedName>
</protein>
<gene>
    <name evidence="3" type="ORF">FisN_20Hh049</name>
</gene>
<dbReference type="OrthoDB" id="4311at2759"/>
<feature type="region of interest" description="Disordered" evidence="1">
    <location>
        <begin position="235"/>
        <end position="257"/>
    </location>
</feature>
<dbReference type="EMBL" id="BDSP01000204">
    <property type="protein sequence ID" value="GAX23845.1"/>
    <property type="molecule type" value="Genomic_DNA"/>
</dbReference>
<keyword evidence="4" id="KW-1185">Reference proteome</keyword>
<dbReference type="InterPro" id="IPR014952">
    <property type="entry name" value="DUF1823"/>
</dbReference>
<dbReference type="InParanoid" id="A0A1Z5KCG8"/>
<sequence length="257" mass="30012">MNRSFLFFRFLLFTTTTVAAFHASLLQSQVSRRPTFVATQSTDAETPEEQPEGELTLLKPYLPAVDPMYMHRGPIGQGTFVISRTGGPTLEELSNANMLQIVKCQCTDLEVNTLVWKCLGYRYDEKEQLWNDNTLVFPNWREKYPTPPDFLGMRRVYEKEVDQPSLRANQALVRSVPVHAKQSLKTALKPEGWKGYQYKELTPNKTRRAQCANWLIFYRNELFGYTLEELRARRQQQKEQHQQNEEPTWSPPVKEVY</sequence>
<dbReference type="Proteomes" id="UP000198406">
    <property type="component" value="Unassembled WGS sequence"/>
</dbReference>
<comment type="caution">
    <text evidence="3">The sequence shown here is derived from an EMBL/GenBank/DDBJ whole genome shotgun (WGS) entry which is preliminary data.</text>
</comment>